<comment type="function">
    <text evidence="13 15">Catalyzes the attachment of isoleucine to tRNA(Ile). As IleRS can inadvertently accommodate and process structurally similar amino acids such as valine, to avoid such errors it has two additional distinct tRNA(Ile)-dependent editing activities. One activity is designated as 'pretransfer' editing and involves the hydrolysis of activated Val-AMP. The other activity is designated 'posttransfer' editing and involves deacylation of mischarged Val-tRNA(Ile).</text>
</comment>
<dbReference type="GO" id="GO:0000049">
    <property type="term" value="F:tRNA binding"/>
    <property type="evidence" value="ECO:0007669"/>
    <property type="project" value="InterPro"/>
</dbReference>
<evidence type="ECO:0000256" key="8">
    <source>
        <dbReference type="ARBA" id="ARBA00022741"/>
    </source>
</evidence>
<dbReference type="PANTHER" id="PTHR42780:SF1">
    <property type="entry name" value="ISOLEUCINE--TRNA LIGASE, CYTOPLASMIC"/>
    <property type="match status" value="1"/>
</dbReference>
<keyword evidence="10 15" id="KW-0067">ATP-binding</keyword>
<dbReference type="Proteomes" id="UP000230154">
    <property type="component" value="Unassembled WGS sequence"/>
</dbReference>
<dbReference type="GO" id="GO:0002161">
    <property type="term" value="F:aminoacyl-tRNA deacylase activity"/>
    <property type="evidence" value="ECO:0007669"/>
    <property type="project" value="InterPro"/>
</dbReference>
<evidence type="ECO:0000313" key="18">
    <source>
        <dbReference type="EMBL" id="PIR74821.1"/>
    </source>
</evidence>
<evidence type="ECO:0000256" key="15">
    <source>
        <dbReference type="HAMAP-Rule" id="MF_02003"/>
    </source>
</evidence>
<keyword evidence="11 15" id="KW-0648">Protein biosynthesis</keyword>
<dbReference type="InterPro" id="IPR014729">
    <property type="entry name" value="Rossmann-like_a/b/a_fold"/>
</dbReference>
<evidence type="ECO:0000259" key="16">
    <source>
        <dbReference type="Pfam" id="PF00133"/>
    </source>
</evidence>
<evidence type="ECO:0000256" key="4">
    <source>
        <dbReference type="ARBA" id="ARBA00011245"/>
    </source>
</evidence>
<evidence type="ECO:0000256" key="11">
    <source>
        <dbReference type="ARBA" id="ARBA00022917"/>
    </source>
</evidence>
<evidence type="ECO:0000313" key="19">
    <source>
        <dbReference type="Proteomes" id="UP000230154"/>
    </source>
</evidence>
<keyword evidence="12 15" id="KW-0030">Aminoacyl-tRNA synthetase</keyword>
<dbReference type="Gene3D" id="1.10.730.10">
    <property type="entry name" value="Isoleucyl-tRNA Synthetase, Domain 1"/>
    <property type="match status" value="1"/>
</dbReference>
<dbReference type="SUPFAM" id="SSF52374">
    <property type="entry name" value="Nucleotidylyl transferase"/>
    <property type="match status" value="1"/>
</dbReference>
<dbReference type="InterPro" id="IPR009080">
    <property type="entry name" value="tRNAsynth_Ia_anticodon-bd"/>
</dbReference>
<keyword evidence="7 15" id="KW-0479">Metal-binding</keyword>
<dbReference type="GO" id="GO:0004822">
    <property type="term" value="F:isoleucine-tRNA ligase activity"/>
    <property type="evidence" value="ECO:0007669"/>
    <property type="project" value="UniProtKB-UniRule"/>
</dbReference>
<sequence>MPYNANKHEQDILDFWKKDNTFEKSVNERPENKPYVFYDGPPFATGLPHYGHIVASVMKDVVPRYWTMKGYRVERVWGWDCHGLPIENIVEKELGTKSKKEIEEMGVATFNELCRSKVLSYVTEWEKTIHRLGRWVDMEHAYRTMDIGFMESVWWVFKELWDKDLIYKGYRAMHICPRCETTLSQQEVSEGYKDIKDISVTAQFKVVEQGGKDLQKQGIFEGVVGDVYMLAWTTTPWTLPGNVLLAVGDDIEYTFVVLDGNTYIVAKDLLMANFEGKEFEVIQNVKGKDLVGVQYEPLFPYFADSDNAFRVVVADFVTTDEGTGIVHIAPAFGTDDYEVFKRENVPFIQHVTMDGRFTDAVTDFAGMQVKPADDHMATDVEIVKWLAHNGKLFSKQKYEHSYPHCWRCDTPLLNYATTSWFVRVTDIKEKALKEAEHIEWSPEHIKEGRFGKWLGGARDWSISRQRFWASVMPVWECENKTQNSDNKTQGCEYVVVGSVAELEKLSGQKVDDLHKHVVDKITFPCPNCGKIMTRIPDVLDTWFDSGSMPYAQVHYPFENTETFEKGFPAEFIAEGQDQTRAWFYYLHMLATALKGTPAYTHVIVNGIVLAEDGKKMSKKLQNYPDPNKILEQYGADALRYYLMSSPVVAAENLNFAEEGVREVFNKVVNTLYNVLEFYEMFDGEKEEGIRNNGQNSEHVLDKWILAKVQVLVQDVTSAMDAYKLNEAARPIMDFILELSQWYVRRSRDRFKGDDVADAAAAMQTLGHVLEILSKLMAPFTPFIAEKVWYGVTGSKESVHLQEWPVVDEKLIDQDIVNAMQFVRNFATMAHMQRKKEGIPVRQPLALLSIGHSADAWPYWEETKNILADEINVKEVTLDSSLISVDPPIRLETTITPELKREGILRELVRAINGMRKQQGLTRHDTILVSYQTESDVIRSAIEEFMEDLKQSVIAEQIVSGEAEEYIDIDAEKIGLKIAKKG</sequence>
<dbReference type="Pfam" id="PF19302">
    <property type="entry name" value="DUF5915"/>
    <property type="match status" value="1"/>
</dbReference>
<keyword evidence="5 15" id="KW-0963">Cytoplasm</keyword>
<dbReference type="Gene3D" id="3.40.50.620">
    <property type="entry name" value="HUPs"/>
    <property type="match status" value="2"/>
</dbReference>
<keyword evidence="6 15" id="KW-0436">Ligase</keyword>
<dbReference type="InterPro" id="IPR009008">
    <property type="entry name" value="Val/Leu/Ile-tRNA-synth_edit"/>
</dbReference>
<dbReference type="SUPFAM" id="SSF47323">
    <property type="entry name" value="Anticodon-binding domain of a subclass of class I aminoacyl-tRNA synthetases"/>
    <property type="match status" value="1"/>
</dbReference>
<evidence type="ECO:0000256" key="13">
    <source>
        <dbReference type="ARBA" id="ARBA00025217"/>
    </source>
</evidence>
<dbReference type="PROSITE" id="PS00178">
    <property type="entry name" value="AA_TRNA_LIGASE_I"/>
    <property type="match status" value="1"/>
</dbReference>
<evidence type="ECO:0000256" key="9">
    <source>
        <dbReference type="ARBA" id="ARBA00022833"/>
    </source>
</evidence>
<dbReference type="SUPFAM" id="SSF50677">
    <property type="entry name" value="ValRS/IleRS/LeuRS editing domain"/>
    <property type="match status" value="1"/>
</dbReference>
<feature type="domain" description="Aminoacyl-tRNA synthetase class Ia" evidence="16">
    <location>
        <begin position="12"/>
        <end position="653"/>
    </location>
</feature>
<dbReference type="InterPro" id="IPR002301">
    <property type="entry name" value="Ile-tRNA-ligase"/>
</dbReference>
<accession>A0A2H0TRN6</accession>
<comment type="caution">
    <text evidence="18">The sequence shown here is derived from an EMBL/GenBank/DDBJ whole genome shotgun (WGS) entry which is preliminary data.</text>
</comment>
<evidence type="ECO:0000256" key="5">
    <source>
        <dbReference type="ARBA" id="ARBA00022490"/>
    </source>
</evidence>
<keyword evidence="8 15" id="KW-0547">Nucleotide-binding</keyword>
<dbReference type="NCBIfam" id="TIGR00392">
    <property type="entry name" value="ileS"/>
    <property type="match status" value="1"/>
</dbReference>
<dbReference type="GO" id="GO:0006428">
    <property type="term" value="P:isoleucyl-tRNA aminoacylation"/>
    <property type="evidence" value="ECO:0007669"/>
    <property type="project" value="UniProtKB-UniRule"/>
</dbReference>
<dbReference type="Pfam" id="PF08264">
    <property type="entry name" value="Anticodon_1"/>
    <property type="match status" value="1"/>
</dbReference>
<dbReference type="Pfam" id="PF00133">
    <property type="entry name" value="tRNA-synt_1"/>
    <property type="match status" value="1"/>
</dbReference>
<comment type="subunit">
    <text evidence="4 15">Monomer.</text>
</comment>
<dbReference type="InterPro" id="IPR001412">
    <property type="entry name" value="aa-tRNA-synth_I_CS"/>
</dbReference>
<dbReference type="EMBL" id="PFCB01000003">
    <property type="protein sequence ID" value="PIR74821.1"/>
    <property type="molecule type" value="Genomic_DNA"/>
</dbReference>
<evidence type="ECO:0000256" key="12">
    <source>
        <dbReference type="ARBA" id="ARBA00023146"/>
    </source>
</evidence>
<gene>
    <name evidence="15" type="primary">ileS</name>
    <name evidence="18" type="ORF">COU35_00335</name>
</gene>
<proteinExistence type="inferred from homology"/>
<dbReference type="InterPro" id="IPR013155">
    <property type="entry name" value="M/V/L/I-tRNA-synth_anticd-bd"/>
</dbReference>
<comment type="domain">
    <text evidence="15">IleRS has two distinct active sites: one for aminoacylation and one for editing. The misactivated valine is translocated from the active site to the editing site, which sterically excludes the correctly activated isoleucine. The single editing site contains two valyl binding pockets, one specific for each substrate (Val-AMP or Val-tRNA(Ile)).</text>
</comment>
<evidence type="ECO:0000256" key="7">
    <source>
        <dbReference type="ARBA" id="ARBA00022723"/>
    </source>
</evidence>
<dbReference type="GO" id="GO:0005524">
    <property type="term" value="F:ATP binding"/>
    <property type="evidence" value="ECO:0007669"/>
    <property type="project" value="UniProtKB-UniRule"/>
</dbReference>
<dbReference type="PANTHER" id="PTHR42780">
    <property type="entry name" value="SOLEUCYL-TRNA SYNTHETASE"/>
    <property type="match status" value="1"/>
</dbReference>
<comment type="subcellular location">
    <subcellularLocation>
        <location evidence="2 15">Cytoplasm</location>
    </subcellularLocation>
</comment>
<dbReference type="FunFam" id="3.40.50.620:FF:000063">
    <property type="entry name" value="Isoleucine--tRNA ligase"/>
    <property type="match status" value="1"/>
</dbReference>
<evidence type="ECO:0000256" key="1">
    <source>
        <dbReference type="ARBA" id="ARBA00001947"/>
    </source>
</evidence>
<comment type="catalytic activity">
    <reaction evidence="14 15">
        <text>tRNA(Ile) + L-isoleucine + ATP = L-isoleucyl-tRNA(Ile) + AMP + diphosphate</text>
        <dbReference type="Rhea" id="RHEA:11060"/>
        <dbReference type="Rhea" id="RHEA-COMP:9666"/>
        <dbReference type="Rhea" id="RHEA-COMP:9695"/>
        <dbReference type="ChEBI" id="CHEBI:30616"/>
        <dbReference type="ChEBI" id="CHEBI:33019"/>
        <dbReference type="ChEBI" id="CHEBI:58045"/>
        <dbReference type="ChEBI" id="CHEBI:78442"/>
        <dbReference type="ChEBI" id="CHEBI:78528"/>
        <dbReference type="ChEBI" id="CHEBI:456215"/>
        <dbReference type="EC" id="6.1.1.5"/>
    </reaction>
</comment>
<dbReference type="InterPro" id="IPR023586">
    <property type="entry name" value="Ile-tRNA-ligase_type2"/>
</dbReference>
<feature type="short sequence motif" description="'KMSKS' region" evidence="15">
    <location>
        <begin position="615"/>
        <end position="619"/>
    </location>
</feature>
<dbReference type="InterPro" id="IPR002300">
    <property type="entry name" value="aa-tRNA-synth_Ia"/>
</dbReference>
<organism evidence="18 19">
    <name type="scientific">Candidatus Magasanikbacteria bacterium CG10_big_fil_rev_8_21_14_0_10_47_10</name>
    <dbReference type="NCBI Taxonomy" id="1974652"/>
    <lineage>
        <taxon>Bacteria</taxon>
        <taxon>Candidatus Magasanikiibacteriota</taxon>
    </lineage>
</organism>
<evidence type="ECO:0000256" key="6">
    <source>
        <dbReference type="ARBA" id="ARBA00022598"/>
    </source>
</evidence>
<dbReference type="HAMAP" id="MF_02003">
    <property type="entry name" value="Ile_tRNA_synth_type2"/>
    <property type="match status" value="1"/>
</dbReference>
<comment type="cofactor">
    <cofactor evidence="1 15">
        <name>Zn(2+)</name>
        <dbReference type="ChEBI" id="CHEBI:29105"/>
    </cofactor>
</comment>
<dbReference type="InterPro" id="IPR033709">
    <property type="entry name" value="Anticodon_Ile_ABEc"/>
</dbReference>
<evidence type="ECO:0000256" key="10">
    <source>
        <dbReference type="ARBA" id="ARBA00022840"/>
    </source>
</evidence>
<comment type="similarity">
    <text evidence="3 15">Belongs to the class-I aminoacyl-tRNA synthetase family. IleS type 2 subfamily.</text>
</comment>
<dbReference type="EC" id="6.1.1.5" evidence="15"/>
<evidence type="ECO:0000256" key="2">
    <source>
        <dbReference type="ARBA" id="ARBA00004496"/>
    </source>
</evidence>
<keyword evidence="9 15" id="KW-0862">Zinc</keyword>
<protein>
    <recommendedName>
        <fullName evidence="15">Isoleucine--tRNA ligase</fullName>
        <ecNumber evidence="15">6.1.1.5</ecNumber>
    </recommendedName>
    <alternativeName>
        <fullName evidence="15">Isoleucyl-tRNA synthetase</fullName>
        <shortName evidence="15">IleRS</shortName>
    </alternativeName>
</protein>
<dbReference type="GO" id="GO:0008270">
    <property type="term" value="F:zinc ion binding"/>
    <property type="evidence" value="ECO:0007669"/>
    <property type="project" value="UniProtKB-UniRule"/>
</dbReference>
<dbReference type="CDD" id="cd00818">
    <property type="entry name" value="IleRS_core"/>
    <property type="match status" value="1"/>
</dbReference>
<reference evidence="19" key="1">
    <citation type="submission" date="2017-09" db="EMBL/GenBank/DDBJ databases">
        <title>Depth-based differentiation of microbial function through sediment-hosted aquifers and enrichment of novel symbionts in the deep terrestrial subsurface.</title>
        <authorList>
            <person name="Probst A.J."/>
            <person name="Ladd B."/>
            <person name="Jarett J.K."/>
            <person name="Geller-Mcgrath D.E."/>
            <person name="Sieber C.M.K."/>
            <person name="Emerson J.B."/>
            <person name="Anantharaman K."/>
            <person name="Thomas B.C."/>
            <person name="Malmstrom R."/>
            <person name="Stieglmeier M."/>
            <person name="Klingl A."/>
            <person name="Woyke T."/>
            <person name="Ryan C.M."/>
            <person name="Banfield J.F."/>
        </authorList>
    </citation>
    <scope>NUCLEOTIDE SEQUENCE [LARGE SCALE GENOMIC DNA]</scope>
</reference>
<feature type="domain" description="Methionyl/Valyl/Leucyl/Isoleucyl-tRNA synthetase anticodon-binding" evidence="17">
    <location>
        <begin position="701"/>
        <end position="845"/>
    </location>
</feature>
<name>A0A2H0TRN6_9BACT</name>
<dbReference type="FunFam" id="3.40.50.620:FF:000075">
    <property type="entry name" value="Isoleucine--tRNA ligase"/>
    <property type="match status" value="1"/>
</dbReference>
<evidence type="ECO:0000256" key="3">
    <source>
        <dbReference type="ARBA" id="ARBA00007078"/>
    </source>
</evidence>
<dbReference type="GO" id="GO:0005737">
    <property type="term" value="C:cytoplasm"/>
    <property type="evidence" value="ECO:0007669"/>
    <property type="project" value="UniProtKB-SubCell"/>
</dbReference>
<feature type="binding site" evidence="15">
    <location>
        <position position="618"/>
    </location>
    <ligand>
        <name>ATP</name>
        <dbReference type="ChEBI" id="CHEBI:30616"/>
    </ligand>
</feature>
<dbReference type="AlphaFoldDB" id="A0A2H0TRN6"/>
<dbReference type="PRINTS" id="PR00984">
    <property type="entry name" value="TRNASYNTHILE"/>
</dbReference>
<evidence type="ECO:0000256" key="14">
    <source>
        <dbReference type="ARBA" id="ARBA00048359"/>
    </source>
</evidence>
<feature type="short sequence motif" description="'HIGH' region" evidence="15">
    <location>
        <begin position="42"/>
        <end position="52"/>
    </location>
</feature>
<evidence type="ECO:0000259" key="17">
    <source>
        <dbReference type="Pfam" id="PF08264"/>
    </source>
</evidence>
<dbReference type="CDD" id="cd07961">
    <property type="entry name" value="Anticodon_Ia_Ile_ABEc"/>
    <property type="match status" value="1"/>
</dbReference>